<sequence length="86" mass="10508">MPYAKITYLPVDKNEDAEWCDKEHLMQKWEGLSKPTLTAWLKEMRERPEFKKGVLNPTHKIVFINKEVFQEFVEWKEATRYRSYKK</sequence>
<reference evidence="1" key="1">
    <citation type="submission" date="2023-02" db="EMBL/GenBank/DDBJ databases">
        <title>Comparative genomics and fermentation flavor characterization of five lactic acid bacteria reveal flavor biosynthesis metabolic pathways in fermented muskmelon puree.</title>
        <authorList>
            <person name="Yuan L."/>
            <person name="Li M."/>
            <person name="Xu X."/>
            <person name="Lao F."/>
            <person name="Wu J."/>
        </authorList>
    </citation>
    <scope>NUCLEOTIDE SEQUENCE</scope>
    <source>
        <strain evidence="1">Pa-2</strain>
    </source>
</reference>
<evidence type="ECO:0000313" key="1">
    <source>
        <dbReference type="EMBL" id="WEA14094.1"/>
    </source>
</evidence>
<protein>
    <submittedName>
        <fullName evidence="1">Excisionase</fullName>
    </submittedName>
</protein>
<dbReference type="AlphaFoldDB" id="A0AAX3NET2"/>
<dbReference type="RefSeq" id="WP_019292837.1">
    <property type="nucleotide sequence ID" value="NZ_CP118627.1"/>
</dbReference>
<gene>
    <name evidence="1" type="ORF">PWF74_01015</name>
</gene>
<dbReference type="Proteomes" id="UP001217324">
    <property type="component" value="Chromosome"/>
</dbReference>
<name>A0AAX3NET2_9LACT</name>
<dbReference type="EMBL" id="CP118627">
    <property type="protein sequence ID" value="WEA14094.1"/>
    <property type="molecule type" value="Genomic_DNA"/>
</dbReference>
<accession>A0AAX3NET2</accession>
<proteinExistence type="predicted"/>
<organism evidence="1 2">
    <name type="scientific">Lactococcus garvieae</name>
    <dbReference type="NCBI Taxonomy" id="1363"/>
    <lineage>
        <taxon>Bacteria</taxon>
        <taxon>Bacillati</taxon>
        <taxon>Bacillota</taxon>
        <taxon>Bacilli</taxon>
        <taxon>Lactobacillales</taxon>
        <taxon>Streptococcaceae</taxon>
        <taxon>Lactococcus</taxon>
    </lineage>
</organism>
<evidence type="ECO:0000313" key="2">
    <source>
        <dbReference type="Proteomes" id="UP001217324"/>
    </source>
</evidence>